<sequence length="75" mass="7746">MSGIEDQGMRPPGVDKAPADDTDENQETEQVPAGRAGADSGSADAVRIDPDDDAEIPDTSEMNDEPGVGPGKPRP</sequence>
<accession>A0A511AGI4</accession>
<evidence type="ECO:0000256" key="1">
    <source>
        <dbReference type="SAM" id="MobiDB-lite"/>
    </source>
</evidence>
<dbReference type="Proteomes" id="UP000321225">
    <property type="component" value="Unassembled WGS sequence"/>
</dbReference>
<gene>
    <name evidence="2" type="ORF">MAE01_24340</name>
</gene>
<feature type="compositionally biased region" description="Low complexity" evidence="1">
    <location>
        <begin position="33"/>
        <end position="45"/>
    </location>
</feature>
<name>A0A511AGI4_9MICO</name>
<reference evidence="2 3" key="1">
    <citation type="submission" date="2019-07" db="EMBL/GenBank/DDBJ databases">
        <title>Whole genome shotgun sequence of Microbacterium aerolatum NBRC 103071.</title>
        <authorList>
            <person name="Hosoyama A."/>
            <person name="Uohara A."/>
            <person name="Ohji S."/>
            <person name="Ichikawa N."/>
        </authorList>
    </citation>
    <scope>NUCLEOTIDE SEQUENCE [LARGE SCALE GENOMIC DNA]</scope>
    <source>
        <strain evidence="2 3">NBRC 103071</strain>
    </source>
</reference>
<evidence type="ECO:0000313" key="3">
    <source>
        <dbReference type="Proteomes" id="UP000321225"/>
    </source>
</evidence>
<organism evidence="2 3">
    <name type="scientific">Microbacterium aerolatum</name>
    <dbReference type="NCBI Taxonomy" id="153731"/>
    <lineage>
        <taxon>Bacteria</taxon>
        <taxon>Bacillati</taxon>
        <taxon>Actinomycetota</taxon>
        <taxon>Actinomycetes</taxon>
        <taxon>Micrococcales</taxon>
        <taxon>Microbacteriaceae</taxon>
        <taxon>Microbacterium</taxon>
    </lineage>
</organism>
<keyword evidence="3" id="KW-1185">Reference proteome</keyword>
<protein>
    <submittedName>
        <fullName evidence="2">Uncharacterized protein</fullName>
    </submittedName>
</protein>
<comment type="caution">
    <text evidence="2">The sequence shown here is derived from an EMBL/GenBank/DDBJ whole genome shotgun (WGS) entry which is preliminary data.</text>
</comment>
<dbReference type="AlphaFoldDB" id="A0A511AGI4"/>
<feature type="region of interest" description="Disordered" evidence="1">
    <location>
        <begin position="1"/>
        <end position="75"/>
    </location>
</feature>
<evidence type="ECO:0000313" key="2">
    <source>
        <dbReference type="EMBL" id="GEK87258.1"/>
    </source>
</evidence>
<feature type="compositionally biased region" description="Acidic residues" evidence="1">
    <location>
        <begin position="50"/>
        <end position="64"/>
    </location>
</feature>
<proteinExistence type="predicted"/>
<dbReference type="EMBL" id="BJUW01000011">
    <property type="protein sequence ID" value="GEK87258.1"/>
    <property type="molecule type" value="Genomic_DNA"/>
</dbReference>